<dbReference type="Pfam" id="PF00564">
    <property type="entry name" value="PB1"/>
    <property type="match status" value="1"/>
</dbReference>
<keyword evidence="4" id="KW-1185">Reference proteome</keyword>
<dbReference type="SUPFAM" id="SSF54277">
    <property type="entry name" value="CAD &amp; PB1 domains"/>
    <property type="match status" value="1"/>
</dbReference>
<feature type="domain" description="PB1" evidence="2">
    <location>
        <begin position="112"/>
        <end position="202"/>
    </location>
</feature>
<feature type="compositionally biased region" description="Basic and acidic residues" evidence="1">
    <location>
        <begin position="730"/>
        <end position="740"/>
    </location>
</feature>
<feature type="region of interest" description="Disordered" evidence="1">
    <location>
        <begin position="48"/>
        <end position="71"/>
    </location>
</feature>
<proteinExistence type="predicted"/>
<protein>
    <submittedName>
        <fullName evidence="3">Sequestosome-1-like</fullName>
    </submittedName>
</protein>
<evidence type="ECO:0000259" key="2">
    <source>
        <dbReference type="PROSITE" id="PS51745"/>
    </source>
</evidence>
<feature type="compositionally biased region" description="Low complexity" evidence="1">
    <location>
        <begin position="646"/>
        <end position="665"/>
    </location>
</feature>
<feature type="region of interest" description="Disordered" evidence="1">
    <location>
        <begin position="725"/>
        <end position="792"/>
    </location>
</feature>
<evidence type="ECO:0000313" key="4">
    <source>
        <dbReference type="Proteomes" id="UP000735302"/>
    </source>
</evidence>
<dbReference type="Gene3D" id="3.10.20.90">
    <property type="entry name" value="Phosphatidylinositol 3-kinase Catalytic Subunit, Chain A, domain 1"/>
    <property type="match status" value="1"/>
</dbReference>
<dbReference type="FunFam" id="3.10.20.90:FF:000320">
    <property type="entry name" value="Predicted protein"/>
    <property type="match status" value="1"/>
</dbReference>
<dbReference type="InterPro" id="IPR053793">
    <property type="entry name" value="PB1-like"/>
</dbReference>
<feature type="region of interest" description="Disordered" evidence="1">
    <location>
        <begin position="284"/>
        <end position="304"/>
    </location>
</feature>
<comment type="caution">
    <text evidence="3">The sequence shown here is derived from an EMBL/GenBank/DDBJ whole genome shotgun (WGS) entry which is preliminary data.</text>
</comment>
<feature type="region of interest" description="Disordered" evidence="1">
    <location>
        <begin position="435"/>
        <end position="458"/>
    </location>
</feature>
<dbReference type="Proteomes" id="UP000735302">
    <property type="component" value="Unassembled WGS sequence"/>
</dbReference>
<accession>A0AAV3Z664</accession>
<feature type="region of interest" description="Disordered" evidence="1">
    <location>
        <begin position="554"/>
        <end position="575"/>
    </location>
</feature>
<dbReference type="AlphaFoldDB" id="A0AAV3Z664"/>
<feature type="region of interest" description="Disordered" evidence="1">
    <location>
        <begin position="804"/>
        <end position="835"/>
    </location>
</feature>
<organism evidence="3 4">
    <name type="scientific">Plakobranchus ocellatus</name>
    <dbReference type="NCBI Taxonomy" id="259542"/>
    <lineage>
        <taxon>Eukaryota</taxon>
        <taxon>Metazoa</taxon>
        <taxon>Spiralia</taxon>
        <taxon>Lophotrochozoa</taxon>
        <taxon>Mollusca</taxon>
        <taxon>Gastropoda</taxon>
        <taxon>Heterobranchia</taxon>
        <taxon>Euthyneura</taxon>
        <taxon>Panpulmonata</taxon>
        <taxon>Sacoglossa</taxon>
        <taxon>Placobranchoidea</taxon>
        <taxon>Plakobranchidae</taxon>
        <taxon>Plakobranchus</taxon>
    </lineage>
</organism>
<feature type="region of interest" description="Disordered" evidence="1">
    <location>
        <begin position="368"/>
        <end position="422"/>
    </location>
</feature>
<feature type="compositionally biased region" description="Polar residues" evidence="1">
    <location>
        <begin position="207"/>
        <end position="225"/>
    </location>
</feature>
<feature type="compositionally biased region" description="Basic and acidic residues" evidence="1">
    <location>
        <begin position="767"/>
        <end position="787"/>
    </location>
</feature>
<feature type="region of interest" description="Disordered" evidence="1">
    <location>
        <begin position="476"/>
        <end position="507"/>
    </location>
</feature>
<feature type="compositionally biased region" description="Basic and acidic residues" evidence="1">
    <location>
        <begin position="482"/>
        <end position="506"/>
    </location>
</feature>
<dbReference type="InterPro" id="IPR000270">
    <property type="entry name" value="PB1_dom"/>
</dbReference>
<dbReference type="PROSITE" id="PS51745">
    <property type="entry name" value="PB1"/>
    <property type="match status" value="1"/>
</dbReference>
<dbReference type="EMBL" id="BLXT01001985">
    <property type="protein sequence ID" value="GFN90085.1"/>
    <property type="molecule type" value="Genomic_DNA"/>
</dbReference>
<feature type="region of interest" description="Disordered" evidence="1">
    <location>
        <begin position="207"/>
        <end position="249"/>
    </location>
</feature>
<feature type="compositionally biased region" description="Low complexity" evidence="1">
    <location>
        <begin position="284"/>
        <end position="294"/>
    </location>
</feature>
<evidence type="ECO:0000313" key="3">
    <source>
        <dbReference type="EMBL" id="GFN90085.1"/>
    </source>
</evidence>
<name>A0AAV3Z664_9GAST</name>
<gene>
    <name evidence="3" type="ORF">PoB_001659100</name>
</gene>
<evidence type="ECO:0000256" key="1">
    <source>
        <dbReference type="SAM" id="MobiDB-lite"/>
    </source>
</evidence>
<feature type="region of interest" description="Disordered" evidence="1">
    <location>
        <begin position="646"/>
        <end position="674"/>
    </location>
</feature>
<reference evidence="3 4" key="1">
    <citation type="journal article" date="2021" name="Elife">
        <title>Chloroplast acquisition without the gene transfer in kleptoplastic sea slugs, Plakobranchus ocellatus.</title>
        <authorList>
            <person name="Maeda T."/>
            <person name="Takahashi S."/>
            <person name="Yoshida T."/>
            <person name="Shimamura S."/>
            <person name="Takaki Y."/>
            <person name="Nagai Y."/>
            <person name="Toyoda A."/>
            <person name="Suzuki Y."/>
            <person name="Arimoto A."/>
            <person name="Ishii H."/>
            <person name="Satoh N."/>
            <person name="Nishiyama T."/>
            <person name="Hasebe M."/>
            <person name="Maruyama T."/>
            <person name="Minagawa J."/>
            <person name="Obokata J."/>
            <person name="Shigenobu S."/>
        </authorList>
    </citation>
    <scope>NUCLEOTIDE SEQUENCE [LARGE SCALE GENOMIC DNA]</scope>
</reference>
<sequence>MTHSLVTTSPHVIGHLRSWFFPMRPHSNAGVQYKRSLRRYAGQTTLLHHSKTTTSNEEKNQRRPNLPQPLTHNRYNAALTTQCPTNNSKQLISTIIFALKKPKAKDKSFSMEMTVKAFFQKSDSSVEVRRIPMTAEGGVVDGLFATLHAQLVSRFPELSNKMFTVSWKDSDGDLVMMSSDDELHEALTSTKGQTLKVYVKESGEASNNQIVTGTDQTTKAEQSGQVAEADHSPSRKGCRGGETTDKGPGCYRKVKAAELRSQVPPKHRRWAKRYIRQWRQENIESATSTSSSDGSDVEKSSKVTMERANVPTVYAEWLDTILPRMHQRWAGQHPGKFQDEFDKVRGAVPMEFRRWCRWHLRRKFGPKDLSESMTESDAEDKKCHRSRRSSEFTAKSDAGEKKCHRNHRSEESAAESDSGHKKCHRFRKSVELEADSGATGAKCHGNRKCAEPAEDSDDKIGRKNRRCVTFLTKLQPAGSADAGDRENVRSAKSERAESGGDGENKTCPRGCWSSMDKKELRTLQKKLKGDVPLEYRIWTKKFVRQWRRDHLTSGDEHLHDVSSSSESEAAERETISEEIVVPTDYEKWLRKFINWRHIKMGVPLAVADDKVATGCIGQFKDTVPLEYRRWVKCYIFRRFNTAWKNNNSGDRNNSNDSNNINTTTRDNSKIGCRSQRRPGFARDFDLGLMLASGGPWLPWLQALHEKWLELQARVDTNRAGQTVTCDLGDQEVKDGKRDEGNGSPAETTRKEKMVSVEVSDGQAGQQELDRQGESGNRVESDSEDQGKKQRKQLRRAFRQLAKEAKSVMMSLPPESQGATSSDDTDEDQDIHDIPPQVLNKMIKMLTRMQKRESRREEMKKVKNDKTADQKKVYTFRYV</sequence>
<dbReference type="SMART" id="SM00666">
    <property type="entry name" value="PB1"/>
    <property type="match status" value="1"/>
</dbReference>